<dbReference type="Gene3D" id="2.40.70.10">
    <property type="entry name" value="Acid Proteases"/>
    <property type="match status" value="2"/>
</dbReference>
<feature type="active site" evidence="4">
    <location>
        <position position="247"/>
    </location>
</feature>
<dbReference type="PRINTS" id="PR00792">
    <property type="entry name" value="PEPSIN"/>
</dbReference>
<evidence type="ECO:0000256" key="3">
    <source>
        <dbReference type="ARBA" id="ARBA00022801"/>
    </source>
</evidence>
<feature type="domain" description="Peptidase A1" evidence="6">
    <location>
        <begin position="10"/>
        <end position="352"/>
    </location>
</feature>
<evidence type="ECO:0000313" key="8">
    <source>
        <dbReference type="Proteomes" id="UP000248817"/>
    </source>
</evidence>
<dbReference type="GO" id="GO:0000324">
    <property type="term" value="C:fungal-type vacuole"/>
    <property type="evidence" value="ECO:0007669"/>
    <property type="project" value="TreeGrafter"/>
</dbReference>
<dbReference type="InterPro" id="IPR001969">
    <property type="entry name" value="Aspartic_peptidase_AS"/>
</dbReference>
<dbReference type="CDD" id="cd05471">
    <property type="entry name" value="pepsin_like"/>
    <property type="match status" value="1"/>
</dbReference>
<dbReference type="PROSITE" id="PS51767">
    <property type="entry name" value="PEPTIDASE_A1"/>
    <property type="match status" value="1"/>
</dbReference>
<dbReference type="EMBL" id="KZ825555">
    <property type="protein sequence ID" value="PYI28113.1"/>
    <property type="molecule type" value="Genomic_DNA"/>
</dbReference>
<keyword evidence="8" id="KW-1185">Reference proteome</keyword>
<protein>
    <submittedName>
        <fullName evidence="7">Acid protease</fullName>
    </submittedName>
</protein>
<reference evidence="7 8" key="1">
    <citation type="submission" date="2018-02" db="EMBL/GenBank/DDBJ databases">
        <title>The genomes of Aspergillus section Nigri reveals drivers in fungal speciation.</title>
        <authorList>
            <consortium name="DOE Joint Genome Institute"/>
            <person name="Vesth T.C."/>
            <person name="Nybo J."/>
            <person name="Theobald S."/>
            <person name="Brandl J."/>
            <person name="Frisvad J.C."/>
            <person name="Nielsen K.F."/>
            <person name="Lyhne E.K."/>
            <person name="Kogle M.E."/>
            <person name="Kuo A."/>
            <person name="Riley R."/>
            <person name="Clum A."/>
            <person name="Nolan M."/>
            <person name="Lipzen A."/>
            <person name="Salamov A."/>
            <person name="Henrissat B."/>
            <person name="Wiebenga A."/>
            <person name="De vries R.P."/>
            <person name="Grigoriev I.V."/>
            <person name="Mortensen U.H."/>
            <person name="Andersen M.R."/>
            <person name="Baker S.E."/>
        </authorList>
    </citation>
    <scope>NUCLEOTIDE SEQUENCE [LARGE SCALE GENOMIC DNA]</scope>
    <source>
        <strain evidence="7 8">CBS 114.80</strain>
    </source>
</reference>
<dbReference type="PANTHER" id="PTHR47966:SF47">
    <property type="entry name" value="ENDOPEPTIDASE, PUTATIVE (AFU_ORTHOLOGUE AFUA_3G01220)-RELATED"/>
    <property type="match status" value="1"/>
</dbReference>
<proteinExistence type="inferred from homology"/>
<evidence type="ECO:0000256" key="5">
    <source>
        <dbReference type="RuleBase" id="RU000454"/>
    </source>
</evidence>
<gene>
    <name evidence="7" type="ORF">BP00DRAFT_308584</name>
</gene>
<keyword evidence="5 7" id="KW-0645">Protease</keyword>
<dbReference type="GO" id="GO:0004190">
    <property type="term" value="F:aspartic-type endopeptidase activity"/>
    <property type="evidence" value="ECO:0007669"/>
    <property type="project" value="UniProtKB-KW"/>
</dbReference>
<feature type="non-terminal residue" evidence="7">
    <location>
        <position position="1"/>
    </location>
</feature>
<dbReference type="InterPro" id="IPR001461">
    <property type="entry name" value="Aspartic_peptidase_A1"/>
</dbReference>
<evidence type="ECO:0000259" key="6">
    <source>
        <dbReference type="PROSITE" id="PS51767"/>
    </source>
</evidence>
<feature type="active site" evidence="4">
    <location>
        <position position="26"/>
    </location>
</feature>
<evidence type="ECO:0000313" key="7">
    <source>
        <dbReference type="EMBL" id="PYI28113.1"/>
    </source>
</evidence>
<accession>A0A2V5I2D5</accession>
<dbReference type="Proteomes" id="UP000248817">
    <property type="component" value="Unassembled WGS sequence"/>
</dbReference>
<dbReference type="PROSITE" id="PS00141">
    <property type="entry name" value="ASP_PROTEASE"/>
    <property type="match status" value="2"/>
</dbReference>
<keyword evidence="2 5" id="KW-0064">Aspartyl protease</keyword>
<dbReference type="InterPro" id="IPR021109">
    <property type="entry name" value="Peptidase_aspartic_dom_sf"/>
</dbReference>
<evidence type="ECO:0000256" key="1">
    <source>
        <dbReference type="ARBA" id="ARBA00007447"/>
    </source>
</evidence>
<organism evidence="7 8">
    <name type="scientific">Aspergillus indologenus CBS 114.80</name>
    <dbReference type="NCBI Taxonomy" id="1450541"/>
    <lineage>
        <taxon>Eukaryota</taxon>
        <taxon>Fungi</taxon>
        <taxon>Dikarya</taxon>
        <taxon>Ascomycota</taxon>
        <taxon>Pezizomycotina</taxon>
        <taxon>Eurotiomycetes</taxon>
        <taxon>Eurotiomycetidae</taxon>
        <taxon>Eurotiales</taxon>
        <taxon>Aspergillaceae</taxon>
        <taxon>Aspergillus</taxon>
        <taxon>Aspergillus subgen. Circumdati</taxon>
    </lineage>
</organism>
<feature type="non-terminal residue" evidence="7">
    <location>
        <position position="357"/>
    </location>
</feature>
<evidence type="ECO:0000256" key="2">
    <source>
        <dbReference type="ARBA" id="ARBA00022750"/>
    </source>
</evidence>
<dbReference type="PANTHER" id="PTHR47966">
    <property type="entry name" value="BETA-SITE APP-CLEAVING ENZYME, ISOFORM A-RELATED"/>
    <property type="match status" value="1"/>
</dbReference>
<dbReference type="InterPro" id="IPR033121">
    <property type="entry name" value="PEPTIDASE_A1"/>
</dbReference>
<dbReference type="AlphaFoldDB" id="A0A2V5I2D5"/>
<comment type="similarity">
    <text evidence="1 5">Belongs to the peptidase A1 family.</text>
</comment>
<sequence>LSSVYYGQGLVANVTLGDQEFALILDTGSSDTWVVGTGFICADPSTLSEIDEDGCGFGATYDSKQSLTARSVPNENFRIHYGSGAFVEGRFEYEQVTVGDIQVSSQQVAVVEYSAWFGDNSSSGILGLAYPALTFAYPGTNFSADRQANRLNYNPIFTTMYEIGLVSPLFSLAVSRDADSAGYLAFGGLPPGTPKAANFVSTPIQTLTTYFPGYNYTGYAFYTVTVDEATSPWRNVGNITGFQMIVDSGTTLLDVPNQVADSINAQFDPPATYSADLGAYAVACNATPPAIGIRIAGRVFPISPQDMIFKYGQETCFSGVNRAGASLTVLGIVFLRNVVAVFDVGNTLMRFTSTANF</sequence>
<dbReference type="Pfam" id="PF00026">
    <property type="entry name" value="Asp"/>
    <property type="match status" value="1"/>
</dbReference>
<dbReference type="InterPro" id="IPR034164">
    <property type="entry name" value="Pepsin-like_dom"/>
</dbReference>
<name>A0A2V5I2D5_9EURO</name>
<dbReference type="GO" id="GO:0006508">
    <property type="term" value="P:proteolysis"/>
    <property type="evidence" value="ECO:0007669"/>
    <property type="project" value="UniProtKB-KW"/>
</dbReference>
<keyword evidence="3 5" id="KW-0378">Hydrolase</keyword>
<dbReference type="SUPFAM" id="SSF50630">
    <property type="entry name" value="Acid proteases"/>
    <property type="match status" value="1"/>
</dbReference>
<evidence type="ECO:0000256" key="4">
    <source>
        <dbReference type="PIRSR" id="PIRSR601461-1"/>
    </source>
</evidence>